<dbReference type="Proteomes" id="UP001519287">
    <property type="component" value="Unassembled WGS sequence"/>
</dbReference>
<keyword evidence="4" id="KW-1185">Reference proteome</keyword>
<dbReference type="Pfam" id="PF03633">
    <property type="entry name" value="Glyco_hydro_65C"/>
    <property type="match status" value="1"/>
</dbReference>
<sequence length="317" mass="36680">MYGDANAIASIAELSGNTKIAETFRNKARQIKQLVQMKLWDEQEQFFKVLINQAGLDYSCSLPEDWYRCNHIERFKLGELVDVCELSGYTPWYFNLPDPGYEGAWKKLMDKEAFYAAFGPTTAEQSSPYFMLPHTHECLWNGPSWPFATTQTLTALANLLNNYKQSYVINRDYFELLCNYTKSHFLNLEDGSRVPWIDENLHPYTGEWLARNELHKRKDEALNRGKDYNHSGYCDLIISGLVGIRPRWDDVLEVNPLIPDAQWSYFCLDKIRYHNREITIVYDGSGERYGLGKGLRVMVDGKEAANSEVIEKLLVNL</sequence>
<dbReference type="EMBL" id="JAGGLB010000002">
    <property type="protein sequence ID" value="MBP1989084.1"/>
    <property type="molecule type" value="Genomic_DNA"/>
</dbReference>
<gene>
    <name evidence="3" type="ORF">J2Z66_000679</name>
</gene>
<reference evidence="3 4" key="1">
    <citation type="submission" date="2021-03" db="EMBL/GenBank/DDBJ databases">
        <title>Genomic Encyclopedia of Type Strains, Phase IV (KMG-IV): sequencing the most valuable type-strain genomes for metagenomic binning, comparative biology and taxonomic classification.</title>
        <authorList>
            <person name="Goeker M."/>
        </authorList>
    </citation>
    <scope>NUCLEOTIDE SEQUENCE [LARGE SCALE GENOMIC DNA]</scope>
    <source>
        <strain evidence="3 4">DSM 26048</strain>
    </source>
</reference>
<evidence type="ECO:0000259" key="1">
    <source>
        <dbReference type="Pfam" id="PF03633"/>
    </source>
</evidence>
<dbReference type="InterPro" id="IPR054491">
    <property type="entry name" value="MGH1-like_GH"/>
</dbReference>
<dbReference type="RefSeq" id="WP_209969903.1">
    <property type="nucleotide sequence ID" value="NZ_JAGGLB010000002.1"/>
</dbReference>
<accession>A0ABS4IR56</accession>
<evidence type="ECO:0000313" key="3">
    <source>
        <dbReference type="EMBL" id="MBP1989084.1"/>
    </source>
</evidence>
<evidence type="ECO:0000259" key="2">
    <source>
        <dbReference type="Pfam" id="PF22422"/>
    </source>
</evidence>
<comment type="caution">
    <text evidence="3">The sequence shown here is derived from an EMBL/GenBank/DDBJ whole genome shotgun (WGS) entry which is preliminary data.</text>
</comment>
<dbReference type="SUPFAM" id="SSF48208">
    <property type="entry name" value="Six-hairpin glycosidases"/>
    <property type="match status" value="1"/>
</dbReference>
<dbReference type="Gene3D" id="1.50.10.10">
    <property type="match status" value="1"/>
</dbReference>
<organism evidence="3 4">
    <name type="scientific">Paenibacillus eucommiae</name>
    <dbReference type="NCBI Taxonomy" id="1355755"/>
    <lineage>
        <taxon>Bacteria</taxon>
        <taxon>Bacillati</taxon>
        <taxon>Bacillota</taxon>
        <taxon>Bacilli</taxon>
        <taxon>Bacillales</taxon>
        <taxon>Paenibacillaceae</taxon>
        <taxon>Paenibacillus</taxon>
    </lineage>
</organism>
<feature type="domain" description="Glycoside hydrolase family 65 C-terminal" evidence="1">
    <location>
        <begin position="248"/>
        <end position="304"/>
    </location>
</feature>
<proteinExistence type="predicted"/>
<feature type="domain" description="Mannosylglycerate hydrolase MGH1-like glycoside hydrolase" evidence="2">
    <location>
        <begin position="1"/>
        <end position="231"/>
    </location>
</feature>
<dbReference type="InterPro" id="IPR012341">
    <property type="entry name" value="6hp_glycosidase-like_sf"/>
</dbReference>
<evidence type="ECO:0000313" key="4">
    <source>
        <dbReference type="Proteomes" id="UP001519287"/>
    </source>
</evidence>
<dbReference type="InterPro" id="IPR005194">
    <property type="entry name" value="Glyco_hydro_65_C"/>
</dbReference>
<name>A0ABS4IR56_9BACL</name>
<protein>
    <submittedName>
        <fullName evidence="3">Uncharacterized protein</fullName>
    </submittedName>
</protein>
<dbReference type="InterPro" id="IPR008928">
    <property type="entry name" value="6-hairpin_glycosidase_sf"/>
</dbReference>
<dbReference type="Pfam" id="PF22422">
    <property type="entry name" value="MGH1-like_GH"/>
    <property type="match status" value="1"/>
</dbReference>